<evidence type="ECO:0000256" key="1">
    <source>
        <dbReference type="SAM" id="Phobius"/>
    </source>
</evidence>
<dbReference type="PANTHER" id="PTHR40763:SF5">
    <property type="entry name" value="MEMBRANE PROTEIN"/>
    <property type="match status" value="1"/>
</dbReference>
<evidence type="ECO:0000313" key="4">
    <source>
        <dbReference type="EMBL" id="RBP59705.1"/>
    </source>
</evidence>
<protein>
    <submittedName>
        <fullName evidence="4">Putative membrane protein</fullName>
    </submittedName>
</protein>
<dbReference type="Pfam" id="PF22570">
    <property type="entry name" value="LiaF-TM"/>
    <property type="match status" value="1"/>
</dbReference>
<keyword evidence="1" id="KW-0812">Transmembrane</keyword>
<proteinExistence type="predicted"/>
<feature type="transmembrane region" description="Helical" evidence="1">
    <location>
        <begin position="61"/>
        <end position="78"/>
    </location>
</feature>
<keyword evidence="5" id="KW-1185">Reference proteome</keyword>
<dbReference type="NCBIfam" id="NF040535">
    <property type="entry name" value="LiaF_C_term"/>
    <property type="match status" value="1"/>
</dbReference>
<feature type="transmembrane region" description="Helical" evidence="1">
    <location>
        <begin position="7"/>
        <end position="26"/>
    </location>
</feature>
<name>A0A366HZX1_9FIRM</name>
<feature type="domain" description="LiaF transmembrane" evidence="3">
    <location>
        <begin position="9"/>
        <end position="112"/>
    </location>
</feature>
<dbReference type="RefSeq" id="WP_113921488.1">
    <property type="nucleotide sequence ID" value="NZ_QNRX01000018.1"/>
</dbReference>
<dbReference type="InterPro" id="IPR047793">
    <property type="entry name" value="LiaF_C"/>
</dbReference>
<gene>
    <name evidence="4" type="ORF">DES36_11856</name>
</gene>
<dbReference type="Pfam" id="PF09922">
    <property type="entry name" value="LiaF-like_C"/>
    <property type="match status" value="1"/>
</dbReference>
<feature type="transmembrane region" description="Helical" evidence="1">
    <location>
        <begin position="38"/>
        <end position="54"/>
    </location>
</feature>
<keyword evidence="1" id="KW-1133">Transmembrane helix</keyword>
<accession>A0A366HZX1</accession>
<feature type="transmembrane region" description="Helical" evidence="1">
    <location>
        <begin position="90"/>
        <end position="108"/>
    </location>
</feature>
<dbReference type="AlphaFoldDB" id="A0A366HZX1"/>
<dbReference type="Proteomes" id="UP000253490">
    <property type="component" value="Unassembled WGS sequence"/>
</dbReference>
<feature type="domain" description="Cell wall-active antibiotics response LiaF-like C-terminal" evidence="2">
    <location>
        <begin position="121"/>
        <end position="232"/>
    </location>
</feature>
<evidence type="ECO:0000259" key="2">
    <source>
        <dbReference type="Pfam" id="PF09922"/>
    </source>
</evidence>
<reference evidence="4 5" key="1">
    <citation type="submission" date="2018-06" db="EMBL/GenBank/DDBJ databases">
        <title>Genomic Encyclopedia of Type Strains, Phase IV (KMG-IV): sequencing the most valuable type-strain genomes for metagenomic binning, comparative biology and taxonomic classification.</title>
        <authorList>
            <person name="Goeker M."/>
        </authorList>
    </citation>
    <scope>NUCLEOTIDE SEQUENCE [LARGE SCALE GENOMIC DNA]</scope>
    <source>
        <strain evidence="4 5">DSM 22112</strain>
    </source>
</reference>
<dbReference type="InterPro" id="IPR024425">
    <property type="entry name" value="LiaF-like_C"/>
</dbReference>
<evidence type="ECO:0000259" key="3">
    <source>
        <dbReference type="Pfam" id="PF22570"/>
    </source>
</evidence>
<dbReference type="OrthoDB" id="3636235at2"/>
<dbReference type="InterPro" id="IPR054331">
    <property type="entry name" value="LiaF_TM"/>
</dbReference>
<sequence>MLRSKGNLLMGSFIILLGIVLLLNSIGLVDINLEDLFSTYWPIIFIFIGARFLLNRGSTGEILSGIVFIAFGIILIGNNMDLFHINMDSFWSLLWPVILILVGINLVFGKKGNGKSNFAILGSVEKKSEKWVLKDSSFVAFWGGIELDLTLAEIPQEETIVDLTAIMGGVEIIVPEDINIECEGTAILGGVELINKSTGGIIANTSYLQKSPIPSNKTVKFYSRAILGGIEIRHKKVPVAH</sequence>
<keyword evidence="1" id="KW-0472">Membrane</keyword>
<organism evidence="4 5">
    <name type="scientific">Alkalibaculum bacchi</name>
    <dbReference type="NCBI Taxonomy" id="645887"/>
    <lineage>
        <taxon>Bacteria</taxon>
        <taxon>Bacillati</taxon>
        <taxon>Bacillota</taxon>
        <taxon>Clostridia</taxon>
        <taxon>Eubacteriales</taxon>
        <taxon>Eubacteriaceae</taxon>
        <taxon>Alkalibaculum</taxon>
    </lineage>
</organism>
<comment type="caution">
    <text evidence="4">The sequence shown here is derived from an EMBL/GenBank/DDBJ whole genome shotgun (WGS) entry which is preliminary data.</text>
</comment>
<dbReference type="PANTHER" id="PTHR40763">
    <property type="entry name" value="MEMBRANE PROTEIN-RELATED"/>
    <property type="match status" value="1"/>
</dbReference>
<dbReference type="EMBL" id="QNRX01000018">
    <property type="protein sequence ID" value="RBP59705.1"/>
    <property type="molecule type" value="Genomic_DNA"/>
</dbReference>
<evidence type="ECO:0000313" key="5">
    <source>
        <dbReference type="Proteomes" id="UP000253490"/>
    </source>
</evidence>